<gene>
    <name evidence="9" type="ORF">BO72DRAFT_477035</name>
</gene>
<comment type="subcellular location">
    <subcellularLocation>
        <location evidence="1">Nucleus</location>
    </subcellularLocation>
</comment>
<keyword evidence="5" id="KW-0804">Transcription</keyword>
<dbReference type="PROSITE" id="PS00463">
    <property type="entry name" value="ZN2_CY6_FUNGAL_1"/>
    <property type="match status" value="1"/>
</dbReference>
<dbReference type="PANTHER" id="PTHR31845:SF10">
    <property type="entry name" value="ZN(II)2CYS6 TRANSCRIPTION FACTOR (EUROFUNG)"/>
    <property type="match status" value="1"/>
</dbReference>
<dbReference type="VEuPathDB" id="FungiDB:BO72DRAFT_477035"/>
<keyword evidence="4" id="KW-0238">DNA-binding</keyword>
<feature type="compositionally biased region" description="Basic and acidic residues" evidence="7">
    <location>
        <begin position="1"/>
        <end position="14"/>
    </location>
</feature>
<feature type="region of interest" description="Disordered" evidence="7">
    <location>
        <begin position="90"/>
        <end position="117"/>
    </location>
</feature>
<evidence type="ECO:0000256" key="7">
    <source>
        <dbReference type="SAM" id="MobiDB-lite"/>
    </source>
</evidence>
<dbReference type="SUPFAM" id="SSF57701">
    <property type="entry name" value="Zn2/Cys6 DNA-binding domain"/>
    <property type="match status" value="1"/>
</dbReference>
<evidence type="ECO:0000256" key="4">
    <source>
        <dbReference type="ARBA" id="ARBA00023125"/>
    </source>
</evidence>
<feature type="region of interest" description="Disordered" evidence="7">
    <location>
        <begin position="1"/>
        <end position="22"/>
    </location>
</feature>
<dbReference type="PROSITE" id="PS50048">
    <property type="entry name" value="ZN2_CY6_FUNGAL_2"/>
    <property type="match status" value="1"/>
</dbReference>
<dbReference type="Gene3D" id="4.10.240.10">
    <property type="entry name" value="Zn(2)-C6 fungal-type DNA-binding domain"/>
    <property type="match status" value="1"/>
</dbReference>
<dbReference type="InterPro" id="IPR051089">
    <property type="entry name" value="prtT"/>
</dbReference>
<protein>
    <recommendedName>
        <fullName evidence="8">Zn(2)-C6 fungal-type domain-containing protein</fullName>
    </recommendedName>
</protein>
<dbReference type="InterPro" id="IPR036864">
    <property type="entry name" value="Zn2-C6_fun-type_DNA-bd_sf"/>
</dbReference>
<dbReference type="InterPro" id="IPR001138">
    <property type="entry name" value="Zn2Cys6_DnaBD"/>
</dbReference>
<dbReference type="GO" id="GO:0000976">
    <property type="term" value="F:transcription cis-regulatory region binding"/>
    <property type="evidence" value="ECO:0007669"/>
    <property type="project" value="TreeGrafter"/>
</dbReference>
<dbReference type="GO" id="GO:0005634">
    <property type="term" value="C:nucleus"/>
    <property type="evidence" value="ECO:0007669"/>
    <property type="project" value="UniProtKB-SubCell"/>
</dbReference>
<dbReference type="AlphaFoldDB" id="A0A8G1RRV2"/>
<dbReference type="GO" id="GO:0008270">
    <property type="term" value="F:zinc ion binding"/>
    <property type="evidence" value="ECO:0007669"/>
    <property type="project" value="InterPro"/>
</dbReference>
<dbReference type="GO" id="GO:0000981">
    <property type="term" value="F:DNA-binding transcription factor activity, RNA polymerase II-specific"/>
    <property type="evidence" value="ECO:0007669"/>
    <property type="project" value="InterPro"/>
</dbReference>
<proteinExistence type="predicted"/>
<dbReference type="OrthoDB" id="5424793at2759"/>
<keyword evidence="3" id="KW-0805">Transcription regulation</keyword>
<evidence type="ECO:0000313" key="10">
    <source>
        <dbReference type="Proteomes" id="UP000249789"/>
    </source>
</evidence>
<name>A0A8G1RRV2_9EURO</name>
<evidence type="ECO:0000256" key="6">
    <source>
        <dbReference type="ARBA" id="ARBA00023242"/>
    </source>
</evidence>
<reference evidence="9 10" key="1">
    <citation type="submission" date="2018-02" db="EMBL/GenBank/DDBJ databases">
        <title>The genomes of Aspergillus section Nigri reveals drivers in fungal speciation.</title>
        <authorList>
            <consortium name="DOE Joint Genome Institute"/>
            <person name="Vesth T.C."/>
            <person name="Nybo J."/>
            <person name="Theobald S."/>
            <person name="Brandl J."/>
            <person name="Frisvad J.C."/>
            <person name="Nielsen K.F."/>
            <person name="Lyhne E.K."/>
            <person name="Kogle M.E."/>
            <person name="Kuo A."/>
            <person name="Riley R."/>
            <person name="Clum A."/>
            <person name="Nolan M."/>
            <person name="Lipzen A."/>
            <person name="Salamov A."/>
            <person name="Henrissat B."/>
            <person name="Wiebenga A."/>
            <person name="De vries R.P."/>
            <person name="Grigoriev I.V."/>
            <person name="Mortensen U.H."/>
            <person name="Andersen M.R."/>
            <person name="Baker S.E."/>
        </authorList>
    </citation>
    <scope>NUCLEOTIDE SEQUENCE [LARGE SCALE GENOMIC DNA]</scope>
    <source>
        <strain evidence="9 10">CBS 313.89</strain>
    </source>
</reference>
<dbReference type="GeneID" id="63864746"/>
<dbReference type="SMART" id="SM00066">
    <property type="entry name" value="GAL4"/>
    <property type="match status" value="1"/>
</dbReference>
<evidence type="ECO:0000256" key="1">
    <source>
        <dbReference type="ARBA" id="ARBA00004123"/>
    </source>
</evidence>
<dbReference type="EMBL" id="KZ824639">
    <property type="protein sequence ID" value="RAK78129.1"/>
    <property type="molecule type" value="Genomic_DNA"/>
</dbReference>
<evidence type="ECO:0000256" key="3">
    <source>
        <dbReference type="ARBA" id="ARBA00023015"/>
    </source>
</evidence>
<accession>A0A8G1RRV2</accession>
<dbReference type="CDD" id="cd00067">
    <property type="entry name" value="GAL4"/>
    <property type="match status" value="1"/>
</dbReference>
<keyword evidence="2" id="KW-0862">Zinc</keyword>
<dbReference type="Proteomes" id="UP000249789">
    <property type="component" value="Unassembled WGS sequence"/>
</dbReference>
<dbReference type="CDD" id="cd12148">
    <property type="entry name" value="fungal_TF_MHR"/>
    <property type="match status" value="1"/>
</dbReference>
<sequence>MMDNAITDHTEHTSPQRKKATPACEKCRVLKVKCVQSGEGQPCTKCARSNSQCVFPAPRQRPRVLQRAKPRLIDLESKLTNIIGLLSRSKGPVAEMPSPLDENSGSPAMPEYPDDRPGQRVEWMSEAFLPDSAMAAGPKSSEDQNALESPRDAPTAIDTAWITNTGLNPVVLEHLLDRFRGMASYFPFVQLPCACTAASMAESRPFLLLAAVGVASSDYCHLQHALIGQFKQSLSERAILAGEKNLDLLQGLLVHLAWFHFSFIPGSQQAYQYLQIAISMVIDLRLDQETADVVEQRNELTDVYARDACRAYLGCYYMSSIIAMSSGKPNNLRFHKDMLRCAKMLHQEPEPEFETDHLIYPITQVLQFNEDVCETHRSEGIYSPRLYIYAERFTTRLEEWWSSLSTEVRNNVLLIDRYYAVKIRIEEMGLVYCYGQRRPPSRMAQRELTILSAHPMVISHLTDCVSSAKDYLDIFCALPAAAQCRLPFSTWYQVVLAVFVLYRLSVGLPEVPQWNVDIARETVDLQEYTDQLLSHLQGIAPLSDRQIPTTSLFSRMPEIMQSVRTSYALAKENGAPVRDSRHAHHDLASVNRTASSTPGLHRCPAVRYSSRSVAPELDLPTLQSAIATEVRSIEDEKLWGDLFLMGTLSSMAGSSSIGL</sequence>
<evidence type="ECO:0000313" key="9">
    <source>
        <dbReference type="EMBL" id="RAK78129.1"/>
    </source>
</evidence>
<dbReference type="PANTHER" id="PTHR31845">
    <property type="entry name" value="FINGER DOMAIN PROTEIN, PUTATIVE-RELATED"/>
    <property type="match status" value="1"/>
</dbReference>
<keyword evidence="6" id="KW-0539">Nucleus</keyword>
<feature type="domain" description="Zn(2)-C6 fungal-type" evidence="8">
    <location>
        <begin position="23"/>
        <end position="55"/>
    </location>
</feature>
<organism evidence="9 10">
    <name type="scientific">Aspergillus fijiensis CBS 313.89</name>
    <dbReference type="NCBI Taxonomy" id="1448319"/>
    <lineage>
        <taxon>Eukaryota</taxon>
        <taxon>Fungi</taxon>
        <taxon>Dikarya</taxon>
        <taxon>Ascomycota</taxon>
        <taxon>Pezizomycotina</taxon>
        <taxon>Eurotiomycetes</taxon>
        <taxon>Eurotiomycetidae</taxon>
        <taxon>Eurotiales</taxon>
        <taxon>Aspergillaceae</taxon>
        <taxon>Aspergillus</taxon>
    </lineage>
</organism>
<evidence type="ECO:0000256" key="2">
    <source>
        <dbReference type="ARBA" id="ARBA00022833"/>
    </source>
</evidence>
<evidence type="ECO:0000259" key="8">
    <source>
        <dbReference type="PROSITE" id="PS50048"/>
    </source>
</evidence>
<dbReference type="RefSeq" id="XP_040802139.1">
    <property type="nucleotide sequence ID" value="XM_040947413.1"/>
</dbReference>
<keyword evidence="10" id="KW-1185">Reference proteome</keyword>
<dbReference type="Pfam" id="PF00172">
    <property type="entry name" value="Zn_clus"/>
    <property type="match status" value="1"/>
</dbReference>
<evidence type="ECO:0000256" key="5">
    <source>
        <dbReference type="ARBA" id="ARBA00023163"/>
    </source>
</evidence>